<dbReference type="SMR" id="A0A0F6CKI0"/>
<dbReference type="Pfam" id="PF00162">
    <property type="entry name" value="PGK"/>
    <property type="match status" value="1"/>
</dbReference>
<feature type="binding site" evidence="10 11">
    <location>
        <begin position="24"/>
        <end position="26"/>
    </location>
    <ligand>
        <name>substrate</name>
    </ligand>
</feature>
<organism evidence="14 15">
    <name type="scientific">Mycoplasmoides gallisepticum S6</name>
    <dbReference type="NCBI Taxonomy" id="1006581"/>
    <lineage>
        <taxon>Bacteria</taxon>
        <taxon>Bacillati</taxon>
        <taxon>Mycoplasmatota</taxon>
        <taxon>Mycoplasmoidales</taxon>
        <taxon>Mycoplasmoidaceae</taxon>
        <taxon>Mycoplasmoides</taxon>
    </lineage>
</organism>
<dbReference type="EMBL" id="CP006916">
    <property type="protein sequence ID" value="AHB99602.1"/>
    <property type="molecule type" value="Genomic_DNA"/>
</dbReference>
<feature type="binding site" evidence="11">
    <location>
        <position position="39"/>
    </location>
    <ligand>
        <name>(2R)-3-phosphoglycerate</name>
        <dbReference type="ChEBI" id="CHEBI:58272"/>
    </ligand>
</feature>
<dbReference type="PIRSF" id="PIRSF000724">
    <property type="entry name" value="Pgk"/>
    <property type="match status" value="1"/>
</dbReference>
<dbReference type="KEGG" id="mgz:GCW_01785"/>
<keyword evidence="10" id="KW-0963">Cytoplasm</keyword>
<dbReference type="RefSeq" id="WP_011884204.1">
    <property type="nucleotide sequence ID" value="NC_023030.2"/>
</dbReference>
<keyword evidence="7 10" id="KW-0418">Kinase</keyword>
<dbReference type="InterPro" id="IPR015911">
    <property type="entry name" value="Phosphoglycerate_kinase_CS"/>
</dbReference>
<feature type="binding site" evidence="10 12">
    <location>
        <position position="216"/>
    </location>
    <ligand>
        <name>ATP</name>
        <dbReference type="ChEBI" id="CHEBI:30616"/>
    </ligand>
</feature>
<dbReference type="GO" id="GO:0005829">
    <property type="term" value="C:cytosol"/>
    <property type="evidence" value="ECO:0007669"/>
    <property type="project" value="TreeGrafter"/>
</dbReference>
<evidence type="ECO:0000256" key="1">
    <source>
        <dbReference type="ARBA" id="ARBA00000642"/>
    </source>
</evidence>
<dbReference type="InterPro" id="IPR036043">
    <property type="entry name" value="Phosphoglycerate_kinase_sf"/>
</dbReference>
<dbReference type="GO" id="GO:0043531">
    <property type="term" value="F:ADP binding"/>
    <property type="evidence" value="ECO:0007669"/>
    <property type="project" value="TreeGrafter"/>
</dbReference>
<comment type="subcellular location">
    <subcellularLocation>
        <location evidence="10">Cytoplasm</location>
    </subcellularLocation>
</comment>
<feature type="binding site" evidence="10 12">
    <location>
        <position position="343"/>
    </location>
    <ligand>
        <name>ATP</name>
        <dbReference type="ChEBI" id="CHEBI:30616"/>
    </ligand>
</feature>
<feature type="binding site" evidence="10">
    <location>
        <position position="39"/>
    </location>
    <ligand>
        <name>substrate</name>
    </ligand>
</feature>
<feature type="binding site" evidence="10 12">
    <location>
        <begin position="369"/>
        <end position="372"/>
    </location>
    <ligand>
        <name>ATP</name>
        <dbReference type="ChEBI" id="CHEBI:30616"/>
    </ligand>
</feature>
<dbReference type="PANTHER" id="PTHR11406:SF23">
    <property type="entry name" value="PHOSPHOGLYCERATE KINASE 1, CHLOROPLASTIC-RELATED"/>
    <property type="match status" value="1"/>
</dbReference>
<evidence type="ECO:0000256" key="12">
    <source>
        <dbReference type="PIRSR" id="PIRSR000724-2"/>
    </source>
</evidence>
<dbReference type="GO" id="GO:0006094">
    <property type="term" value="P:gluconeogenesis"/>
    <property type="evidence" value="ECO:0007669"/>
    <property type="project" value="TreeGrafter"/>
</dbReference>
<accession>A0A0F6CKI0</accession>
<name>A0A0F6CKI0_MYCGL</name>
<dbReference type="Proteomes" id="UP000018735">
    <property type="component" value="Chromosome"/>
</dbReference>
<dbReference type="PANTHER" id="PTHR11406">
    <property type="entry name" value="PHOSPHOGLYCERATE KINASE"/>
    <property type="match status" value="1"/>
</dbReference>
<comment type="caution">
    <text evidence="10">Lacks conserved residue(s) required for the propagation of feature annotation.</text>
</comment>
<evidence type="ECO:0000256" key="3">
    <source>
        <dbReference type="ARBA" id="ARBA00013061"/>
    </source>
</evidence>
<dbReference type="UniPathway" id="UPA00109">
    <property type="reaction ID" value="UER00185"/>
</dbReference>
<feature type="binding site" evidence="11">
    <location>
        <position position="123"/>
    </location>
    <ligand>
        <name>(2R)-3-phosphoglycerate</name>
        <dbReference type="ChEBI" id="CHEBI:58272"/>
    </ligand>
</feature>
<evidence type="ECO:0000256" key="9">
    <source>
        <dbReference type="ARBA" id="ARBA00023152"/>
    </source>
</evidence>
<comment type="pathway">
    <text evidence="2 10">Carbohydrate degradation; glycolysis; pyruvate from D-glyceraldehyde 3-phosphate: step 2/5.</text>
</comment>
<evidence type="ECO:0000256" key="5">
    <source>
        <dbReference type="ARBA" id="ARBA00022679"/>
    </source>
</evidence>
<feature type="binding site" evidence="10">
    <location>
        <position position="123"/>
    </location>
    <ligand>
        <name>substrate</name>
    </ligand>
</feature>
<evidence type="ECO:0000256" key="4">
    <source>
        <dbReference type="ARBA" id="ARBA00016471"/>
    </source>
</evidence>
<feature type="binding site" evidence="10">
    <location>
        <position position="165"/>
    </location>
    <ligand>
        <name>substrate</name>
    </ligand>
</feature>
<evidence type="ECO:0000256" key="2">
    <source>
        <dbReference type="ARBA" id="ARBA00004838"/>
    </source>
</evidence>
<dbReference type="HOGENOM" id="CLU_025427_0_2_14"/>
<feature type="binding site" evidence="11">
    <location>
        <position position="165"/>
    </location>
    <ligand>
        <name>(2R)-3-phosphoglycerate</name>
        <dbReference type="ChEBI" id="CHEBI:58272"/>
    </ligand>
</feature>
<keyword evidence="5 10" id="KW-0808">Transferase</keyword>
<dbReference type="InterPro" id="IPR015824">
    <property type="entry name" value="Phosphoglycerate_kinase_N"/>
</dbReference>
<evidence type="ECO:0000256" key="8">
    <source>
        <dbReference type="ARBA" id="ARBA00022840"/>
    </source>
</evidence>
<dbReference type="GO" id="GO:0005524">
    <property type="term" value="F:ATP binding"/>
    <property type="evidence" value="ECO:0007669"/>
    <property type="project" value="UniProtKB-KW"/>
</dbReference>
<feature type="binding site" evidence="10 11">
    <location>
        <begin position="62"/>
        <end position="65"/>
    </location>
    <ligand>
        <name>substrate</name>
    </ligand>
</feature>
<proteinExistence type="inferred from homology"/>
<evidence type="ECO:0000256" key="11">
    <source>
        <dbReference type="PIRSR" id="PIRSR000724-1"/>
    </source>
</evidence>
<reference evidence="14 15" key="1">
    <citation type="journal article" date="2011" name="PLoS ONE">
        <title>Core proteome of the minimal cell: comparative proteomics of three mollicute species.</title>
        <authorList>
            <person name="Fisunov G.Y."/>
            <person name="Alexeev D.G."/>
            <person name="Bazaleev N.A."/>
            <person name="Ladygina V.G."/>
            <person name="Galyamina M.A."/>
            <person name="Kondratov I.G."/>
            <person name="Zhukova N.A."/>
            <person name="Serebryakova M.V."/>
            <person name="Demina I.A."/>
            <person name="Govorun V.M."/>
        </authorList>
    </citation>
    <scope>NUCLEOTIDE SEQUENCE [LARGE SCALE GENOMIC DNA]</scope>
    <source>
        <strain evidence="14 15">S6</strain>
    </source>
</reference>
<dbReference type="EC" id="2.7.2.3" evidence="3 10"/>
<evidence type="ECO:0000256" key="13">
    <source>
        <dbReference type="RuleBase" id="RU000532"/>
    </source>
</evidence>
<dbReference type="eggNOG" id="COG0126">
    <property type="taxonomic scope" value="Bacteria"/>
</dbReference>
<evidence type="ECO:0000256" key="6">
    <source>
        <dbReference type="ARBA" id="ARBA00022741"/>
    </source>
</evidence>
<dbReference type="AlphaFoldDB" id="A0A0F6CKI0"/>
<dbReference type="FunFam" id="3.40.50.1260:FF:000001">
    <property type="entry name" value="Phosphoglycerate kinase"/>
    <property type="match status" value="1"/>
</dbReference>
<evidence type="ECO:0000256" key="7">
    <source>
        <dbReference type="ARBA" id="ARBA00022777"/>
    </source>
</evidence>
<keyword evidence="6 10" id="KW-0547">Nucleotide-binding</keyword>
<dbReference type="GO" id="GO:0004618">
    <property type="term" value="F:phosphoglycerate kinase activity"/>
    <property type="evidence" value="ECO:0007669"/>
    <property type="project" value="UniProtKB-UniRule"/>
</dbReference>
<keyword evidence="9 10" id="KW-0324">Glycolysis</keyword>
<gene>
    <name evidence="10 14" type="primary">pgk</name>
    <name evidence="14" type="ORF">GCW_01785</name>
</gene>
<dbReference type="InterPro" id="IPR001576">
    <property type="entry name" value="Phosphoglycerate_kinase"/>
</dbReference>
<comment type="similarity">
    <text evidence="10 13">Belongs to the phosphoglycerate kinase family.</text>
</comment>
<dbReference type="PRINTS" id="PR00477">
    <property type="entry name" value="PHGLYCKINASE"/>
</dbReference>
<dbReference type="SUPFAM" id="SSF53748">
    <property type="entry name" value="Phosphoglycerate kinase"/>
    <property type="match status" value="1"/>
</dbReference>
<comment type="subunit">
    <text evidence="10">Monomer.</text>
</comment>
<evidence type="ECO:0000313" key="15">
    <source>
        <dbReference type="Proteomes" id="UP000018735"/>
    </source>
</evidence>
<evidence type="ECO:0000313" key="14">
    <source>
        <dbReference type="EMBL" id="AHB99602.1"/>
    </source>
</evidence>
<keyword evidence="8 10" id="KW-0067">ATP-binding</keyword>
<dbReference type="GO" id="GO:0006096">
    <property type="term" value="P:glycolytic process"/>
    <property type="evidence" value="ECO:0007669"/>
    <property type="project" value="UniProtKB-UniRule"/>
</dbReference>
<evidence type="ECO:0000256" key="10">
    <source>
        <dbReference type="HAMAP-Rule" id="MF_00145"/>
    </source>
</evidence>
<dbReference type="PROSITE" id="PS00111">
    <property type="entry name" value="PGLYCERATE_KINASE"/>
    <property type="match status" value="1"/>
</dbReference>
<dbReference type="Gene3D" id="3.40.50.1260">
    <property type="entry name" value="Phosphoglycerate kinase, N-terminal domain"/>
    <property type="match status" value="2"/>
</dbReference>
<dbReference type="HAMAP" id="MF_00145">
    <property type="entry name" value="Phosphoglyc_kinase"/>
    <property type="match status" value="1"/>
</dbReference>
<sequence>MINYNKKTLKDVDLKDKTVIVRVDFNVPIKDNKVIDDTRIVQALDTIKYLIEQNCKIVLLSHLSRIKSLEDISSKKKSLRPVYENLKTKLNNVKFLEENVGYDVVEAVKQLKHQEVLLLENTRYNDVDNQGEVVKKESKNSPELGRFWASLADVFVNDAFGTSHRAHASNVGIAANISQSCIGFLVQKELEALSKLTNNPQRPFVVILGGAKVSDKLKVIESLLKSADHILIGGGMVNTFNMAKGYHIGKSLFEPEMLETAKKILAEDKDNKIILATDQMVTKASTITDIKTAPAGKCVFAKDEAENEDFEALDIGDESIKTFKSYIAKAKSIFWNGPLGVFENPNYERGSYEIAKAISESDSYSVIGGGDSAAAANQFKLADKFSFVSTGGGASLTFMEQTVLPGIEAIQSK</sequence>
<protein>
    <recommendedName>
        <fullName evidence="4 10">Phosphoglycerate kinase</fullName>
        <ecNumber evidence="3 10">2.7.2.3</ecNumber>
    </recommendedName>
</protein>
<comment type="catalytic activity">
    <reaction evidence="1 10 13">
        <text>(2R)-3-phosphoglycerate + ATP = (2R)-3-phospho-glyceroyl phosphate + ADP</text>
        <dbReference type="Rhea" id="RHEA:14801"/>
        <dbReference type="ChEBI" id="CHEBI:30616"/>
        <dbReference type="ChEBI" id="CHEBI:57604"/>
        <dbReference type="ChEBI" id="CHEBI:58272"/>
        <dbReference type="ChEBI" id="CHEBI:456216"/>
        <dbReference type="EC" id="2.7.2.3"/>
    </reaction>
</comment>